<dbReference type="Proteomes" id="UP000054653">
    <property type="component" value="Unassembled WGS sequence"/>
</dbReference>
<sequence>MDGSGVAAKRTDEFAERLLACLPACLLGYLSAFQSIDHLSSIFNKFHQRFLHFACMCTGQTVTATNVSLSNEETRAKEWIYKMERHRLLRLIQHCFIVISLGRIRLICIICDIFVEKVSVRLSNGINFETTSGDKLSNRNVEKFCPDIFLHAQPGSGQMTRNHKPCQFYTPSVSLLAIGFRELC</sequence>
<organism evidence="1 2">
    <name type="scientific">Trichinella britovi</name>
    <name type="common">Parasitic roundworm</name>
    <dbReference type="NCBI Taxonomy" id="45882"/>
    <lineage>
        <taxon>Eukaryota</taxon>
        <taxon>Metazoa</taxon>
        <taxon>Ecdysozoa</taxon>
        <taxon>Nematoda</taxon>
        <taxon>Enoplea</taxon>
        <taxon>Dorylaimia</taxon>
        <taxon>Trichinellida</taxon>
        <taxon>Trichinellidae</taxon>
        <taxon>Trichinella</taxon>
    </lineage>
</organism>
<evidence type="ECO:0000313" key="1">
    <source>
        <dbReference type="EMBL" id="KRY50298.1"/>
    </source>
</evidence>
<comment type="caution">
    <text evidence="1">The sequence shown here is derived from an EMBL/GenBank/DDBJ whole genome shotgun (WGS) entry which is preliminary data.</text>
</comment>
<dbReference type="OrthoDB" id="5934590at2759"/>
<gene>
    <name evidence="1" type="ORF">T03_3446</name>
</gene>
<evidence type="ECO:0000313" key="2">
    <source>
        <dbReference type="Proteomes" id="UP000054653"/>
    </source>
</evidence>
<reference evidence="1 2" key="1">
    <citation type="submission" date="2015-01" db="EMBL/GenBank/DDBJ databases">
        <title>Evolution of Trichinella species and genotypes.</title>
        <authorList>
            <person name="Korhonen P.K."/>
            <person name="Edoardo P."/>
            <person name="Giuseppe L.R."/>
            <person name="Gasser R.B."/>
        </authorList>
    </citation>
    <scope>NUCLEOTIDE SEQUENCE [LARGE SCALE GENOMIC DNA]</scope>
    <source>
        <strain evidence="1">ISS120</strain>
    </source>
</reference>
<protein>
    <submittedName>
        <fullName evidence="1">Uncharacterized protein</fullName>
    </submittedName>
</protein>
<keyword evidence="2" id="KW-1185">Reference proteome</keyword>
<dbReference type="AlphaFoldDB" id="A0A0V1CM12"/>
<name>A0A0V1CM12_TRIBR</name>
<accession>A0A0V1CM12</accession>
<proteinExistence type="predicted"/>
<dbReference type="EMBL" id="JYDI01000153">
    <property type="protein sequence ID" value="KRY50298.1"/>
    <property type="molecule type" value="Genomic_DNA"/>
</dbReference>